<sequence length="37" mass="4152">GIDIIEDYIQIVASNLKKIDKYASIIINNQGDNSSER</sequence>
<accession>X1NPH2</accession>
<feature type="non-terminal residue" evidence="1">
    <location>
        <position position="1"/>
    </location>
</feature>
<protein>
    <submittedName>
        <fullName evidence="1">Uncharacterized protein</fullName>
    </submittedName>
</protein>
<organism evidence="1">
    <name type="scientific">marine sediment metagenome</name>
    <dbReference type="NCBI Taxonomy" id="412755"/>
    <lineage>
        <taxon>unclassified sequences</taxon>
        <taxon>metagenomes</taxon>
        <taxon>ecological metagenomes</taxon>
    </lineage>
</organism>
<dbReference type="AlphaFoldDB" id="X1NPH2"/>
<dbReference type="EMBL" id="BARV01014525">
    <property type="protein sequence ID" value="GAI32106.1"/>
    <property type="molecule type" value="Genomic_DNA"/>
</dbReference>
<reference evidence="1" key="1">
    <citation type="journal article" date="2014" name="Front. Microbiol.">
        <title>High frequency of phylogenetically diverse reductive dehalogenase-homologous genes in deep subseafloor sedimentary metagenomes.</title>
        <authorList>
            <person name="Kawai M."/>
            <person name="Futagami T."/>
            <person name="Toyoda A."/>
            <person name="Takaki Y."/>
            <person name="Nishi S."/>
            <person name="Hori S."/>
            <person name="Arai W."/>
            <person name="Tsubouchi T."/>
            <person name="Morono Y."/>
            <person name="Uchiyama I."/>
            <person name="Ito T."/>
            <person name="Fujiyama A."/>
            <person name="Inagaki F."/>
            <person name="Takami H."/>
        </authorList>
    </citation>
    <scope>NUCLEOTIDE SEQUENCE</scope>
    <source>
        <strain evidence="1">Expedition CK06-06</strain>
    </source>
</reference>
<gene>
    <name evidence="1" type="ORF">S06H3_25246</name>
</gene>
<evidence type="ECO:0000313" key="1">
    <source>
        <dbReference type="EMBL" id="GAI32106.1"/>
    </source>
</evidence>
<proteinExistence type="predicted"/>
<name>X1NPH2_9ZZZZ</name>
<comment type="caution">
    <text evidence="1">The sequence shown here is derived from an EMBL/GenBank/DDBJ whole genome shotgun (WGS) entry which is preliminary data.</text>
</comment>